<sequence>MGIARTKRYVPVQPQTGMRIARYQVIPLIGVVLPAERERRRRRKGRTWRSDTALPILILAFRLLDVSQGESLAIEEKKTTFILPVRASWGTGASRQGFAEKRNRSLPVDFGRYQPREKEEGEEKENLEIRRCSPDPDPCPRASQHFAERIFGDRREKKATFLLPARASRGAGLLTEASQGDFFSPHGLLRKKK</sequence>
<gene>
    <name evidence="2" type="ORF">B296_00024263</name>
</gene>
<dbReference type="AlphaFoldDB" id="A0A427AVN4"/>
<protein>
    <submittedName>
        <fullName evidence="2">Uncharacterized protein</fullName>
    </submittedName>
</protein>
<comment type="caution">
    <text evidence="2">The sequence shown here is derived from an EMBL/GenBank/DDBJ whole genome shotgun (WGS) entry which is preliminary data.</text>
</comment>
<accession>A0A427AVN4</accession>
<evidence type="ECO:0000313" key="2">
    <source>
        <dbReference type="EMBL" id="RRT80176.1"/>
    </source>
</evidence>
<evidence type="ECO:0000313" key="3">
    <source>
        <dbReference type="Proteomes" id="UP000287651"/>
    </source>
</evidence>
<evidence type="ECO:0000256" key="1">
    <source>
        <dbReference type="SAM" id="MobiDB-lite"/>
    </source>
</evidence>
<feature type="region of interest" description="Disordered" evidence="1">
    <location>
        <begin position="114"/>
        <end position="143"/>
    </location>
</feature>
<reference evidence="2 3" key="1">
    <citation type="journal article" date="2014" name="Agronomy (Basel)">
        <title>A Draft Genome Sequence for Ensete ventricosum, the Drought-Tolerant Tree Against Hunger.</title>
        <authorList>
            <person name="Harrison J."/>
            <person name="Moore K.A."/>
            <person name="Paszkiewicz K."/>
            <person name="Jones T."/>
            <person name="Grant M."/>
            <person name="Ambacheew D."/>
            <person name="Muzemil S."/>
            <person name="Studholme D.J."/>
        </authorList>
    </citation>
    <scope>NUCLEOTIDE SEQUENCE [LARGE SCALE GENOMIC DNA]</scope>
</reference>
<proteinExistence type="predicted"/>
<dbReference type="EMBL" id="AMZH03001209">
    <property type="protein sequence ID" value="RRT80176.1"/>
    <property type="molecule type" value="Genomic_DNA"/>
</dbReference>
<name>A0A427AVN4_ENSVE</name>
<dbReference type="Proteomes" id="UP000287651">
    <property type="component" value="Unassembled WGS sequence"/>
</dbReference>
<feature type="compositionally biased region" description="Basic and acidic residues" evidence="1">
    <location>
        <begin position="114"/>
        <end position="134"/>
    </location>
</feature>
<organism evidence="2 3">
    <name type="scientific">Ensete ventricosum</name>
    <name type="common">Abyssinian banana</name>
    <name type="synonym">Musa ensete</name>
    <dbReference type="NCBI Taxonomy" id="4639"/>
    <lineage>
        <taxon>Eukaryota</taxon>
        <taxon>Viridiplantae</taxon>
        <taxon>Streptophyta</taxon>
        <taxon>Embryophyta</taxon>
        <taxon>Tracheophyta</taxon>
        <taxon>Spermatophyta</taxon>
        <taxon>Magnoliopsida</taxon>
        <taxon>Liliopsida</taxon>
        <taxon>Zingiberales</taxon>
        <taxon>Musaceae</taxon>
        <taxon>Ensete</taxon>
    </lineage>
</organism>